<dbReference type="AlphaFoldDB" id="A0A1G2DDN7"/>
<accession>A0A1G2DDN7</accession>
<dbReference type="InterPro" id="IPR004389">
    <property type="entry name" value="Ribosomal_uL18_bac-type"/>
</dbReference>
<evidence type="ECO:0000256" key="6">
    <source>
        <dbReference type="ARBA" id="ARBA00035197"/>
    </source>
</evidence>
<keyword evidence="4 7" id="KW-0689">Ribosomal protein</keyword>
<dbReference type="EMBL" id="MHLN01000030">
    <property type="protein sequence ID" value="OGZ10898.1"/>
    <property type="molecule type" value="Genomic_DNA"/>
</dbReference>
<dbReference type="GO" id="GO:0008097">
    <property type="term" value="F:5S rRNA binding"/>
    <property type="evidence" value="ECO:0007669"/>
    <property type="project" value="TreeGrafter"/>
</dbReference>
<comment type="function">
    <text evidence="7">This is one of the proteins that bind and probably mediate the attachment of the 5S RNA into the large ribosomal subunit, where it forms part of the central protuberance.</text>
</comment>
<evidence type="ECO:0000313" key="8">
    <source>
        <dbReference type="EMBL" id="OGZ10898.1"/>
    </source>
</evidence>
<keyword evidence="2 7" id="KW-0699">rRNA-binding</keyword>
<dbReference type="InterPro" id="IPR005484">
    <property type="entry name" value="Ribosomal_uL18_bac/plant/anim"/>
</dbReference>
<organism evidence="8 9">
    <name type="scientific">Candidatus Lloydbacteria bacterium RIFCSPHIGHO2_02_FULL_51_22</name>
    <dbReference type="NCBI Taxonomy" id="1798663"/>
    <lineage>
        <taxon>Bacteria</taxon>
        <taxon>Candidatus Lloydiibacteriota</taxon>
    </lineage>
</organism>
<gene>
    <name evidence="7" type="primary">rplR</name>
    <name evidence="8" type="ORF">A3D67_01320</name>
</gene>
<comment type="subunit">
    <text evidence="7">Part of the 50S ribosomal subunit; part of the 5S rRNA/L5/L18/L25 subcomplex. Contacts the 5S and 23S rRNAs.</text>
</comment>
<comment type="caution">
    <text evidence="8">The sequence shown here is derived from an EMBL/GenBank/DDBJ whole genome shotgun (WGS) entry which is preliminary data.</text>
</comment>
<dbReference type="CDD" id="cd00432">
    <property type="entry name" value="Ribosomal_L18_L5e"/>
    <property type="match status" value="1"/>
</dbReference>
<dbReference type="PANTHER" id="PTHR12899:SF3">
    <property type="entry name" value="LARGE RIBOSOMAL SUBUNIT PROTEIN UL18M"/>
    <property type="match status" value="1"/>
</dbReference>
<keyword evidence="3 7" id="KW-0694">RNA-binding</keyword>
<dbReference type="GO" id="GO:0006412">
    <property type="term" value="P:translation"/>
    <property type="evidence" value="ECO:0007669"/>
    <property type="project" value="UniProtKB-UniRule"/>
</dbReference>
<dbReference type="HAMAP" id="MF_01337_B">
    <property type="entry name" value="Ribosomal_uL18_B"/>
    <property type="match status" value="1"/>
</dbReference>
<evidence type="ECO:0000256" key="5">
    <source>
        <dbReference type="ARBA" id="ARBA00023274"/>
    </source>
</evidence>
<keyword evidence="5 7" id="KW-0687">Ribonucleoprotein</keyword>
<dbReference type="NCBIfam" id="TIGR00060">
    <property type="entry name" value="L18_bact"/>
    <property type="match status" value="1"/>
</dbReference>
<dbReference type="GO" id="GO:0003735">
    <property type="term" value="F:structural constituent of ribosome"/>
    <property type="evidence" value="ECO:0007669"/>
    <property type="project" value="InterPro"/>
</dbReference>
<proteinExistence type="inferred from homology"/>
<sequence length="118" mass="13100">MTATKREKLERRRARVRAKIRGTGEMPRLSFHISNKHCYAQAIDDTAGVTLVSSGDKKVGEKTKMAKRARVEAVGHDIATQLKEGKKINTVVFDRGGKRYAGNVKVFADAAREKGLIF</sequence>
<dbReference type="GO" id="GO:0022625">
    <property type="term" value="C:cytosolic large ribosomal subunit"/>
    <property type="evidence" value="ECO:0007669"/>
    <property type="project" value="TreeGrafter"/>
</dbReference>
<protein>
    <recommendedName>
        <fullName evidence="6 7">Large ribosomal subunit protein uL18</fullName>
    </recommendedName>
</protein>
<dbReference type="InterPro" id="IPR057268">
    <property type="entry name" value="Ribosomal_L18"/>
</dbReference>
<dbReference type="Proteomes" id="UP000178099">
    <property type="component" value="Unassembled WGS sequence"/>
</dbReference>
<comment type="similarity">
    <text evidence="1 7">Belongs to the universal ribosomal protein uL18 family.</text>
</comment>
<evidence type="ECO:0000256" key="1">
    <source>
        <dbReference type="ARBA" id="ARBA00007116"/>
    </source>
</evidence>
<dbReference type="Gene3D" id="3.30.420.100">
    <property type="match status" value="1"/>
</dbReference>
<evidence type="ECO:0000256" key="7">
    <source>
        <dbReference type="HAMAP-Rule" id="MF_01337"/>
    </source>
</evidence>
<dbReference type="SUPFAM" id="SSF53137">
    <property type="entry name" value="Translational machinery components"/>
    <property type="match status" value="1"/>
</dbReference>
<name>A0A1G2DDN7_9BACT</name>
<evidence type="ECO:0000256" key="3">
    <source>
        <dbReference type="ARBA" id="ARBA00022884"/>
    </source>
</evidence>
<evidence type="ECO:0000313" key="9">
    <source>
        <dbReference type="Proteomes" id="UP000178099"/>
    </source>
</evidence>
<evidence type="ECO:0000256" key="2">
    <source>
        <dbReference type="ARBA" id="ARBA00022730"/>
    </source>
</evidence>
<reference evidence="8 9" key="1">
    <citation type="journal article" date="2016" name="Nat. Commun.">
        <title>Thousands of microbial genomes shed light on interconnected biogeochemical processes in an aquifer system.</title>
        <authorList>
            <person name="Anantharaman K."/>
            <person name="Brown C.T."/>
            <person name="Hug L.A."/>
            <person name="Sharon I."/>
            <person name="Castelle C.J."/>
            <person name="Probst A.J."/>
            <person name="Thomas B.C."/>
            <person name="Singh A."/>
            <person name="Wilkins M.J."/>
            <person name="Karaoz U."/>
            <person name="Brodie E.L."/>
            <person name="Williams K.H."/>
            <person name="Hubbard S.S."/>
            <person name="Banfield J.F."/>
        </authorList>
    </citation>
    <scope>NUCLEOTIDE SEQUENCE [LARGE SCALE GENOMIC DNA]</scope>
</reference>
<evidence type="ECO:0000256" key="4">
    <source>
        <dbReference type="ARBA" id="ARBA00022980"/>
    </source>
</evidence>
<dbReference type="PANTHER" id="PTHR12899">
    <property type="entry name" value="39S RIBOSOMAL PROTEIN L18, MITOCHONDRIAL"/>
    <property type="match status" value="1"/>
</dbReference>
<dbReference type="Pfam" id="PF00861">
    <property type="entry name" value="Ribosomal_L18p"/>
    <property type="match status" value="1"/>
</dbReference>